<accession>A0ABS6ANZ0</accession>
<comment type="caution">
    <text evidence="2">The sequence shown here is derived from an EMBL/GenBank/DDBJ whole genome shotgun (WGS) entry which is preliminary data.</text>
</comment>
<evidence type="ECO:0000313" key="2">
    <source>
        <dbReference type="EMBL" id="MBU3032311.1"/>
    </source>
</evidence>
<dbReference type="EMBL" id="JAHKNG010000075">
    <property type="protein sequence ID" value="MBU3032311.1"/>
    <property type="molecule type" value="Genomic_DNA"/>
</dbReference>
<evidence type="ECO:0008006" key="4">
    <source>
        <dbReference type="Google" id="ProtNLM"/>
    </source>
</evidence>
<dbReference type="RefSeq" id="WP_216034896.1">
    <property type="nucleotide sequence ID" value="NZ_JAHKNG010000075.1"/>
</dbReference>
<reference evidence="2" key="1">
    <citation type="submission" date="2021-06" db="EMBL/GenBank/DDBJ databases">
        <title>Paracoccus bacterium XHP0099 sp. nov., isolated from the surface waters of the Yellow Sea.</title>
        <authorList>
            <person name="Xue H."/>
            <person name="Zhang D."/>
        </authorList>
    </citation>
    <scope>NUCLEOTIDE SEQUENCE</scope>
    <source>
        <strain evidence="2">XHP0099</strain>
    </source>
</reference>
<organism evidence="2 3">
    <name type="scientific">Paracoccus marinaquae</name>
    <dbReference type="NCBI Taxonomy" id="2841926"/>
    <lineage>
        <taxon>Bacteria</taxon>
        <taxon>Pseudomonadati</taxon>
        <taxon>Pseudomonadota</taxon>
        <taxon>Alphaproteobacteria</taxon>
        <taxon>Rhodobacterales</taxon>
        <taxon>Paracoccaceae</taxon>
        <taxon>Paracoccus</taxon>
    </lineage>
</organism>
<gene>
    <name evidence="2" type="ORF">KNW02_19725</name>
</gene>
<evidence type="ECO:0000256" key="1">
    <source>
        <dbReference type="SAM" id="MobiDB-lite"/>
    </source>
</evidence>
<name>A0ABS6ANZ0_9RHOB</name>
<evidence type="ECO:0000313" key="3">
    <source>
        <dbReference type="Proteomes" id="UP001166191"/>
    </source>
</evidence>
<protein>
    <recommendedName>
        <fullName evidence="4">Transposase</fullName>
    </recommendedName>
</protein>
<keyword evidence="3" id="KW-1185">Reference proteome</keyword>
<dbReference type="Proteomes" id="UP001166191">
    <property type="component" value="Unassembled WGS sequence"/>
</dbReference>
<proteinExistence type="predicted"/>
<sequence>MAARLAGVGHPVTGQGTCPGSSEPTATAIRQVLGPDVELIIPPPKNAIPGDCDARNAHLEMIAEHGRMAWQKATGYGQQSCGEAQIGRYKAVIGPNLRSRKMETQTTETKIATRALNRMTQLASEDVL</sequence>
<feature type="region of interest" description="Disordered" evidence="1">
    <location>
        <begin position="1"/>
        <end position="22"/>
    </location>
</feature>